<dbReference type="RefSeq" id="WP_129831788.1">
    <property type="nucleotide sequence ID" value="NZ_CP035704.1"/>
</dbReference>
<dbReference type="Gene3D" id="3.40.50.150">
    <property type="entry name" value="Vaccinia Virus protein VP39"/>
    <property type="match status" value="1"/>
</dbReference>
<dbReference type="CDD" id="cd02440">
    <property type="entry name" value="AdoMet_MTases"/>
    <property type="match status" value="1"/>
</dbReference>
<sequence>MSGAPFSDEKIVDSWNTNATAWGEAIRAGQIESRTLITNQAIIDTVLRHEGTSVLDLGCGEGWLAREMTARGKHVLGVDAVPALIEQARGAGGRFEVMSYEDLAAGKLHERFDLIVANFSLLGEDSVARLFAAMRALLKPRGVFVVQTIHPLQACGESPYVDGWRAGSWAGFGSDFSDPAPWYFRTLASWVELFVAHGLELVELNEPLHPNRGKPASAIFVGKRSDG</sequence>
<accession>A0A411HGE4</accession>
<dbReference type="AlphaFoldDB" id="A0A411HGE4"/>
<protein>
    <submittedName>
        <fullName evidence="1">Class I SAM-dependent methyltransferase</fullName>
    </submittedName>
</protein>
<dbReference type="SUPFAM" id="SSF53335">
    <property type="entry name" value="S-adenosyl-L-methionine-dependent methyltransferases"/>
    <property type="match status" value="1"/>
</dbReference>
<dbReference type="GO" id="GO:0032259">
    <property type="term" value="P:methylation"/>
    <property type="evidence" value="ECO:0007669"/>
    <property type="project" value="UniProtKB-KW"/>
</dbReference>
<organism evidence="1 2">
    <name type="scientific">Pseudolysobacter antarcticus</name>
    <dbReference type="NCBI Taxonomy" id="2511995"/>
    <lineage>
        <taxon>Bacteria</taxon>
        <taxon>Pseudomonadati</taxon>
        <taxon>Pseudomonadota</taxon>
        <taxon>Gammaproteobacteria</taxon>
        <taxon>Lysobacterales</taxon>
        <taxon>Rhodanobacteraceae</taxon>
        <taxon>Pseudolysobacter</taxon>
    </lineage>
</organism>
<dbReference type="EMBL" id="CP035704">
    <property type="protein sequence ID" value="QBB69531.1"/>
    <property type="molecule type" value="Genomic_DNA"/>
</dbReference>
<dbReference type="KEGG" id="xbc:ELE36_03570"/>
<dbReference type="InterPro" id="IPR029063">
    <property type="entry name" value="SAM-dependent_MTases_sf"/>
</dbReference>
<keyword evidence="1" id="KW-0808">Transferase</keyword>
<gene>
    <name evidence="1" type="ORF">ELE36_03570</name>
</gene>
<dbReference type="Pfam" id="PF13489">
    <property type="entry name" value="Methyltransf_23"/>
    <property type="match status" value="1"/>
</dbReference>
<dbReference type="Proteomes" id="UP000291562">
    <property type="component" value="Chromosome"/>
</dbReference>
<evidence type="ECO:0000313" key="2">
    <source>
        <dbReference type="Proteomes" id="UP000291562"/>
    </source>
</evidence>
<evidence type="ECO:0000313" key="1">
    <source>
        <dbReference type="EMBL" id="QBB69531.1"/>
    </source>
</evidence>
<dbReference type="OrthoDB" id="9791837at2"/>
<name>A0A411HGE4_9GAMM</name>
<dbReference type="PANTHER" id="PTHR43861:SF1">
    <property type="entry name" value="TRANS-ACONITATE 2-METHYLTRANSFERASE"/>
    <property type="match status" value="1"/>
</dbReference>
<keyword evidence="1" id="KW-0489">Methyltransferase</keyword>
<proteinExistence type="predicted"/>
<keyword evidence="2" id="KW-1185">Reference proteome</keyword>
<reference evidence="1 2" key="1">
    <citation type="submission" date="2019-01" db="EMBL/GenBank/DDBJ databases">
        <title>Pseudolysobacter antarctica gen. nov., sp. nov., isolated from Fildes Peninsula, Antarctica.</title>
        <authorList>
            <person name="Wei Z."/>
            <person name="Peng F."/>
        </authorList>
    </citation>
    <scope>NUCLEOTIDE SEQUENCE [LARGE SCALE GENOMIC DNA]</scope>
    <source>
        <strain evidence="1 2">AQ6-296</strain>
    </source>
</reference>
<dbReference type="PANTHER" id="PTHR43861">
    <property type="entry name" value="TRANS-ACONITATE 2-METHYLTRANSFERASE-RELATED"/>
    <property type="match status" value="1"/>
</dbReference>
<dbReference type="GO" id="GO:0008168">
    <property type="term" value="F:methyltransferase activity"/>
    <property type="evidence" value="ECO:0007669"/>
    <property type="project" value="UniProtKB-KW"/>
</dbReference>